<protein>
    <submittedName>
        <fullName evidence="2">Uncharacterized protein</fullName>
    </submittedName>
</protein>
<sequence>MRIAAPVPGVSGAVNCPPCSFEKGGPSTQAVRDEDLARTPSWSRKYLQFLILLTWHLLRRSDSDIPRPLNQEERSNRPNEAEIPNNQEPVKKEAGNQR</sequence>
<feature type="compositionally biased region" description="Basic and acidic residues" evidence="1">
    <location>
        <begin position="63"/>
        <end position="80"/>
    </location>
</feature>
<feature type="compositionally biased region" description="Basic and acidic residues" evidence="1">
    <location>
        <begin position="89"/>
        <end position="98"/>
    </location>
</feature>
<name>A0AAV7MQL2_PLEWA</name>
<organism evidence="2 3">
    <name type="scientific">Pleurodeles waltl</name>
    <name type="common">Iberian ribbed newt</name>
    <dbReference type="NCBI Taxonomy" id="8319"/>
    <lineage>
        <taxon>Eukaryota</taxon>
        <taxon>Metazoa</taxon>
        <taxon>Chordata</taxon>
        <taxon>Craniata</taxon>
        <taxon>Vertebrata</taxon>
        <taxon>Euteleostomi</taxon>
        <taxon>Amphibia</taxon>
        <taxon>Batrachia</taxon>
        <taxon>Caudata</taxon>
        <taxon>Salamandroidea</taxon>
        <taxon>Salamandridae</taxon>
        <taxon>Pleurodelinae</taxon>
        <taxon>Pleurodeles</taxon>
    </lineage>
</organism>
<evidence type="ECO:0000313" key="3">
    <source>
        <dbReference type="Proteomes" id="UP001066276"/>
    </source>
</evidence>
<keyword evidence="3" id="KW-1185">Reference proteome</keyword>
<dbReference type="EMBL" id="JANPWB010000013">
    <property type="protein sequence ID" value="KAJ1104672.1"/>
    <property type="molecule type" value="Genomic_DNA"/>
</dbReference>
<comment type="caution">
    <text evidence="2">The sequence shown here is derived from an EMBL/GenBank/DDBJ whole genome shotgun (WGS) entry which is preliminary data.</text>
</comment>
<feature type="region of interest" description="Disordered" evidence="1">
    <location>
        <begin position="63"/>
        <end position="98"/>
    </location>
</feature>
<gene>
    <name evidence="2" type="ORF">NDU88_002081</name>
</gene>
<evidence type="ECO:0000313" key="2">
    <source>
        <dbReference type="EMBL" id="KAJ1104672.1"/>
    </source>
</evidence>
<reference evidence="2" key="1">
    <citation type="journal article" date="2022" name="bioRxiv">
        <title>Sequencing and chromosome-scale assembly of the giantPleurodeles waltlgenome.</title>
        <authorList>
            <person name="Brown T."/>
            <person name="Elewa A."/>
            <person name="Iarovenko S."/>
            <person name="Subramanian E."/>
            <person name="Araus A.J."/>
            <person name="Petzold A."/>
            <person name="Susuki M."/>
            <person name="Suzuki K.-i.T."/>
            <person name="Hayashi T."/>
            <person name="Toyoda A."/>
            <person name="Oliveira C."/>
            <person name="Osipova E."/>
            <person name="Leigh N.D."/>
            <person name="Simon A."/>
            <person name="Yun M.H."/>
        </authorList>
    </citation>
    <scope>NUCLEOTIDE SEQUENCE</scope>
    <source>
        <strain evidence="2">20211129_DDA</strain>
        <tissue evidence="2">Liver</tissue>
    </source>
</reference>
<proteinExistence type="predicted"/>
<dbReference type="Proteomes" id="UP001066276">
    <property type="component" value="Chromosome 9"/>
</dbReference>
<evidence type="ECO:0000256" key="1">
    <source>
        <dbReference type="SAM" id="MobiDB-lite"/>
    </source>
</evidence>
<accession>A0AAV7MQL2</accession>
<dbReference type="AlphaFoldDB" id="A0AAV7MQL2"/>